<comment type="caution">
    <text evidence="14">The sequence shown here is derived from an EMBL/GenBank/DDBJ whole genome shotgun (WGS) entry which is preliminary data.</text>
</comment>
<dbReference type="SMART" id="SM00382">
    <property type="entry name" value="AAA"/>
    <property type="match status" value="1"/>
</dbReference>
<dbReference type="GO" id="GO:0016887">
    <property type="term" value="F:ATP hydrolysis activity"/>
    <property type="evidence" value="ECO:0007669"/>
    <property type="project" value="InterPro"/>
</dbReference>
<evidence type="ECO:0000256" key="10">
    <source>
        <dbReference type="ARBA" id="ARBA00023455"/>
    </source>
</evidence>
<dbReference type="GO" id="GO:0015421">
    <property type="term" value="F:ABC-type oligopeptide transporter activity"/>
    <property type="evidence" value="ECO:0007669"/>
    <property type="project" value="TreeGrafter"/>
</dbReference>
<evidence type="ECO:0000256" key="6">
    <source>
        <dbReference type="ARBA" id="ARBA00022741"/>
    </source>
</evidence>
<feature type="transmembrane region" description="Helical" evidence="11">
    <location>
        <begin position="119"/>
        <end position="145"/>
    </location>
</feature>
<reference evidence="14" key="1">
    <citation type="submission" date="2021-01" db="EMBL/GenBank/DDBJ databases">
        <title>KCTC 19127 draft genome.</title>
        <authorList>
            <person name="An D."/>
        </authorList>
    </citation>
    <scope>NUCLEOTIDE SEQUENCE</scope>
    <source>
        <strain evidence="14">KCTC 19127</strain>
    </source>
</reference>
<keyword evidence="4" id="KW-0997">Cell inner membrane</keyword>
<dbReference type="InterPro" id="IPR003439">
    <property type="entry name" value="ABC_transporter-like_ATP-bd"/>
</dbReference>
<proteinExistence type="inferred from homology"/>
<dbReference type="InterPro" id="IPR036640">
    <property type="entry name" value="ABC1_TM_sf"/>
</dbReference>
<keyword evidence="7 14" id="KW-0067">ATP-binding</keyword>
<dbReference type="GO" id="GO:0005524">
    <property type="term" value="F:ATP binding"/>
    <property type="evidence" value="ECO:0007669"/>
    <property type="project" value="UniProtKB-KW"/>
</dbReference>
<feature type="domain" description="ABC transporter" evidence="12">
    <location>
        <begin position="336"/>
        <end position="569"/>
    </location>
</feature>
<keyword evidence="8 11" id="KW-1133">Transmembrane helix</keyword>
<dbReference type="Gene3D" id="3.40.50.300">
    <property type="entry name" value="P-loop containing nucleotide triphosphate hydrolases"/>
    <property type="match status" value="1"/>
</dbReference>
<evidence type="ECO:0000256" key="3">
    <source>
        <dbReference type="ARBA" id="ARBA00022475"/>
    </source>
</evidence>
<dbReference type="FunFam" id="3.40.50.300:FF:000221">
    <property type="entry name" value="Multidrug ABC transporter ATP-binding protein"/>
    <property type="match status" value="1"/>
</dbReference>
<dbReference type="Proteomes" id="UP000663801">
    <property type="component" value="Unassembled WGS sequence"/>
</dbReference>
<keyword evidence="6" id="KW-0547">Nucleotide-binding</keyword>
<evidence type="ECO:0000256" key="4">
    <source>
        <dbReference type="ARBA" id="ARBA00022519"/>
    </source>
</evidence>
<keyword evidence="15" id="KW-1185">Reference proteome</keyword>
<comment type="subcellular location">
    <subcellularLocation>
        <location evidence="1">Cell inner membrane</location>
        <topology evidence="1">Multi-pass membrane protein</topology>
    </subcellularLocation>
</comment>
<dbReference type="GO" id="GO:0005886">
    <property type="term" value="C:plasma membrane"/>
    <property type="evidence" value="ECO:0007669"/>
    <property type="project" value="UniProtKB-SubCell"/>
</dbReference>
<keyword evidence="9 11" id="KW-0472">Membrane</keyword>
<keyword evidence="5 11" id="KW-0812">Transmembrane</keyword>
<dbReference type="PROSITE" id="PS00211">
    <property type="entry name" value="ABC_TRANSPORTER_1"/>
    <property type="match status" value="1"/>
</dbReference>
<gene>
    <name evidence="14" type="ORF">JL107_14930</name>
</gene>
<organism evidence="14 15">
    <name type="scientific">Nakamurella flavida</name>
    <dbReference type="NCBI Taxonomy" id="363630"/>
    <lineage>
        <taxon>Bacteria</taxon>
        <taxon>Bacillati</taxon>
        <taxon>Actinomycetota</taxon>
        <taxon>Actinomycetes</taxon>
        <taxon>Nakamurellales</taxon>
        <taxon>Nakamurellaceae</taxon>
        <taxon>Nakamurella</taxon>
    </lineage>
</organism>
<dbReference type="InterPro" id="IPR011527">
    <property type="entry name" value="ABC1_TM_dom"/>
</dbReference>
<dbReference type="SUPFAM" id="SSF90123">
    <property type="entry name" value="ABC transporter transmembrane region"/>
    <property type="match status" value="1"/>
</dbReference>
<evidence type="ECO:0000259" key="13">
    <source>
        <dbReference type="PROSITE" id="PS50929"/>
    </source>
</evidence>
<feature type="transmembrane region" description="Helical" evidence="11">
    <location>
        <begin position="232"/>
        <end position="257"/>
    </location>
</feature>
<evidence type="ECO:0000256" key="8">
    <source>
        <dbReference type="ARBA" id="ARBA00022989"/>
    </source>
</evidence>
<evidence type="ECO:0000256" key="2">
    <source>
        <dbReference type="ARBA" id="ARBA00022448"/>
    </source>
</evidence>
<comment type="similarity">
    <text evidence="10">Belongs to the ABC transporter superfamily. Siderophore-Fe(3+) uptake transporter (SIUT) (TC 3.A.1.21) family.</text>
</comment>
<dbReference type="InterPro" id="IPR017871">
    <property type="entry name" value="ABC_transporter-like_CS"/>
</dbReference>
<evidence type="ECO:0000256" key="5">
    <source>
        <dbReference type="ARBA" id="ARBA00022692"/>
    </source>
</evidence>
<dbReference type="InterPro" id="IPR039421">
    <property type="entry name" value="Type_1_exporter"/>
</dbReference>
<dbReference type="InterPro" id="IPR027417">
    <property type="entry name" value="P-loop_NTPase"/>
</dbReference>
<dbReference type="AlphaFoldDB" id="A0A938YM54"/>
<accession>A0A938YM54</accession>
<name>A0A938YM54_9ACTN</name>
<dbReference type="PROSITE" id="PS50893">
    <property type="entry name" value="ABC_TRANSPORTER_2"/>
    <property type="match status" value="1"/>
</dbReference>
<evidence type="ECO:0000256" key="1">
    <source>
        <dbReference type="ARBA" id="ARBA00004429"/>
    </source>
</evidence>
<evidence type="ECO:0000256" key="9">
    <source>
        <dbReference type="ARBA" id="ARBA00023136"/>
    </source>
</evidence>
<evidence type="ECO:0000313" key="14">
    <source>
        <dbReference type="EMBL" id="MBM9477744.1"/>
    </source>
</evidence>
<dbReference type="PANTHER" id="PTHR43394:SF1">
    <property type="entry name" value="ATP-BINDING CASSETTE SUB-FAMILY B MEMBER 10, MITOCHONDRIAL"/>
    <property type="match status" value="1"/>
</dbReference>
<feature type="transmembrane region" description="Helical" evidence="11">
    <location>
        <begin position="14"/>
        <end position="40"/>
    </location>
</feature>
<dbReference type="Pfam" id="PF00005">
    <property type="entry name" value="ABC_tran"/>
    <property type="match status" value="1"/>
</dbReference>
<dbReference type="PANTHER" id="PTHR43394">
    <property type="entry name" value="ATP-DEPENDENT PERMEASE MDL1, MITOCHONDRIAL"/>
    <property type="match status" value="1"/>
</dbReference>
<feature type="domain" description="ABC transmembrane type-1" evidence="13">
    <location>
        <begin position="16"/>
        <end position="295"/>
    </location>
</feature>
<dbReference type="PROSITE" id="PS50929">
    <property type="entry name" value="ABC_TM1F"/>
    <property type="match status" value="1"/>
</dbReference>
<feature type="transmembrane region" description="Helical" evidence="11">
    <location>
        <begin position="269"/>
        <end position="287"/>
    </location>
</feature>
<evidence type="ECO:0000313" key="15">
    <source>
        <dbReference type="Proteomes" id="UP000663801"/>
    </source>
</evidence>
<dbReference type="CDD" id="cd18551">
    <property type="entry name" value="ABC_6TM_LmrA_like"/>
    <property type="match status" value="1"/>
</dbReference>
<dbReference type="Pfam" id="PF00664">
    <property type="entry name" value="ABC_membrane"/>
    <property type="match status" value="1"/>
</dbReference>
<evidence type="ECO:0000256" key="7">
    <source>
        <dbReference type="ARBA" id="ARBA00022840"/>
    </source>
</evidence>
<keyword evidence="2" id="KW-0813">Transport</keyword>
<dbReference type="RefSeq" id="WP_205257857.1">
    <property type="nucleotide sequence ID" value="NZ_BAAAPV010000005.1"/>
</dbReference>
<dbReference type="InterPro" id="IPR003593">
    <property type="entry name" value="AAA+_ATPase"/>
</dbReference>
<protein>
    <submittedName>
        <fullName evidence="14">ABC transporter ATP-binding protein</fullName>
    </submittedName>
</protein>
<sequence>MAELWPYLRPHRRILLIVAGISIVGAALAVAQPATVSVVIDAVQNGRSMGPVIALLVGLLLGGAIVNGVQQFLLQRTAEAVVLRTRRDLVQRMLSLPIAEYDTRRTGDLVSRVGSDTTLLRTVVTSGLVDAVAGSLVFLGSAIAMALIDPLLLGVTLAVVLLATLMVVFLGRRIQKLTLLAQTQVGLLGAAVARAIPGVRTIRAAGATARETAAVDGIATEAYGTGVRLAKIAALIQPVVGIALQGAFIAVLGLGGYRVATGSMQVSELVAFILYLFMMIMPLGRVFQAYTAIQNALGAVIRIREITALDPESESEPESASTDAGPVPVDPASPALEFRGVSFDYDGVPVLRGVSFRVERGTRTAIVGPSGAGKSTILALIERFYDPAAGTIELDGRDVRRSSRAATRARMGYVEQDSPVLAGTLADNLRLGSPEATDEECVAVLAAVNLTGVLERDPRGLAAQVGEDGILLSGGERQRLAIARSLLAAPDLLLLDEPTASLDSRNEVALREAIDAVAQRRTLVVVAHRLATVADADQIVVLDGGRVRAVGTHDELLGADALYRELAEHQLLV</sequence>
<keyword evidence="3" id="KW-1003">Cell membrane</keyword>
<dbReference type="EMBL" id="JAERWL010000012">
    <property type="protein sequence ID" value="MBM9477744.1"/>
    <property type="molecule type" value="Genomic_DNA"/>
</dbReference>
<dbReference type="SUPFAM" id="SSF52540">
    <property type="entry name" value="P-loop containing nucleoside triphosphate hydrolases"/>
    <property type="match status" value="1"/>
</dbReference>
<feature type="transmembrane region" description="Helical" evidence="11">
    <location>
        <begin position="52"/>
        <end position="74"/>
    </location>
</feature>
<dbReference type="Gene3D" id="1.20.1560.10">
    <property type="entry name" value="ABC transporter type 1, transmembrane domain"/>
    <property type="match status" value="1"/>
</dbReference>
<feature type="transmembrane region" description="Helical" evidence="11">
    <location>
        <begin position="151"/>
        <end position="170"/>
    </location>
</feature>
<evidence type="ECO:0000256" key="11">
    <source>
        <dbReference type="SAM" id="Phobius"/>
    </source>
</evidence>
<evidence type="ECO:0000259" key="12">
    <source>
        <dbReference type="PROSITE" id="PS50893"/>
    </source>
</evidence>